<feature type="compositionally biased region" description="Low complexity" evidence="1">
    <location>
        <begin position="110"/>
        <end position="121"/>
    </location>
</feature>
<name>A0A6J4JHP3_9ACTN</name>
<organism evidence="2">
    <name type="scientific">uncultured Acidimicrobiales bacterium</name>
    <dbReference type="NCBI Taxonomy" id="310071"/>
    <lineage>
        <taxon>Bacteria</taxon>
        <taxon>Bacillati</taxon>
        <taxon>Actinomycetota</taxon>
        <taxon>Acidimicrobiia</taxon>
        <taxon>Acidimicrobiales</taxon>
        <taxon>environmental samples</taxon>
    </lineage>
</organism>
<accession>A0A6J4JHP3</accession>
<feature type="non-terminal residue" evidence="2">
    <location>
        <position position="179"/>
    </location>
</feature>
<gene>
    <name evidence="2" type="ORF">AVDCRST_MAG10-3622</name>
</gene>
<feature type="non-terminal residue" evidence="2">
    <location>
        <position position="1"/>
    </location>
</feature>
<dbReference type="EMBL" id="CADCTB010000217">
    <property type="protein sequence ID" value="CAA9276576.1"/>
    <property type="molecule type" value="Genomic_DNA"/>
</dbReference>
<evidence type="ECO:0000256" key="1">
    <source>
        <dbReference type="SAM" id="MobiDB-lite"/>
    </source>
</evidence>
<feature type="compositionally biased region" description="Basic residues" evidence="1">
    <location>
        <begin position="61"/>
        <end position="81"/>
    </location>
</feature>
<dbReference type="AlphaFoldDB" id="A0A6J4JHP3"/>
<protein>
    <submittedName>
        <fullName evidence="2">Uncharacterized protein</fullName>
    </submittedName>
</protein>
<feature type="region of interest" description="Disordered" evidence="1">
    <location>
        <begin position="1"/>
        <end position="179"/>
    </location>
</feature>
<proteinExistence type="predicted"/>
<evidence type="ECO:0000313" key="2">
    <source>
        <dbReference type="EMBL" id="CAA9276576.1"/>
    </source>
</evidence>
<feature type="compositionally biased region" description="Basic residues" evidence="1">
    <location>
        <begin position="140"/>
        <end position="152"/>
    </location>
</feature>
<reference evidence="2" key="1">
    <citation type="submission" date="2020-02" db="EMBL/GenBank/DDBJ databases">
        <authorList>
            <person name="Meier V. D."/>
        </authorList>
    </citation>
    <scope>NUCLEOTIDE SEQUENCE</scope>
    <source>
        <strain evidence="2">AVDCRST_MAG10</strain>
    </source>
</reference>
<feature type="compositionally biased region" description="Pro residues" evidence="1">
    <location>
        <begin position="122"/>
        <end position="136"/>
    </location>
</feature>
<sequence>DPRVHATDAPCPGRGTRAVVDLAGVPERPGPARRGGRRFAGGAEGAVPPARRRGPSPGHPAFRRRRRGRPRGRGRLRHPLAPRRPPGGPGGQRPPRTAGHGPAPDRSGDPPRAAGAQRPAGDVPPPVPSVPRPRSPGPHRSGHGHAHRRRRCAPGGPPCCRFPAPFRPARRSFDSGAQV</sequence>